<dbReference type="OrthoDB" id="2187496at2759"/>
<accession>A0A1J1HY17</accession>
<evidence type="ECO:0000256" key="1">
    <source>
        <dbReference type="SAM" id="Phobius"/>
    </source>
</evidence>
<feature type="transmembrane region" description="Helical" evidence="1">
    <location>
        <begin position="48"/>
        <end position="65"/>
    </location>
</feature>
<keyword evidence="1" id="KW-0472">Membrane</keyword>
<keyword evidence="1" id="KW-0812">Transmembrane</keyword>
<sequence length="68" mass="8122">MSLNKALSVFNTYCHRVKSTRFNLSYITHIELLLATVHPSHDFSPTRFFILLVFFFQFEVKLLIFRKP</sequence>
<dbReference type="Proteomes" id="UP000183832">
    <property type="component" value="Unassembled WGS sequence"/>
</dbReference>
<evidence type="ECO:0000313" key="3">
    <source>
        <dbReference type="Proteomes" id="UP000183832"/>
    </source>
</evidence>
<name>A0A1J1HY17_9DIPT</name>
<protein>
    <submittedName>
        <fullName evidence="2">CLUMA_CG006015, isoform A</fullName>
    </submittedName>
</protein>
<keyword evidence="1" id="KW-1133">Transmembrane helix</keyword>
<organism evidence="2 3">
    <name type="scientific">Clunio marinus</name>
    <dbReference type="NCBI Taxonomy" id="568069"/>
    <lineage>
        <taxon>Eukaryota</taxon>
        <taxon>Metazoa</taxon>
        <taxon>Ecdysozoa</taxon>
        <taxon>Arthropoda</taxon>
        <taxon>Hexapoda</taxon>
        <taxon>Insecta</taxon>
        <taxon>Pterygota</taxon>
        <taxon>Neoptera</taxon>
        <taxon>Endopterygota</taxon>
        <taxon>Diptera</taxon>
        <taxon>Nematocera</taxon>
        <taxon>Chironomoidea</taxon>
        <taxon>Chironomidae</taxon>
        <taxon>Clunio</taxon>
    </lineage>
</organism>
<keyword evidence="3" id="KW-1185">Reference proteome</keyword>
<dbReference type="EMBL" id="CVRI01000028">
    <property type="protein sequence ID" value="CRK92450.1"/>
    <property type="molecule type" value="Genomic_DNA"/>
</dbReference>
<proteinExistence type="predicted"/>
<gene>
    <name evidence="2" type="ORF">CLUMA_CG006015</name>
</gene>
<dbReference type="AlphaFoldDB" id="A0A1J1HY17"/>
<evidence type="ECO:0000313" key="2">
    <source>
        <dbReference type="EMBL" id="CRK92450.1"/>
    </source>
</evidence>
<reference evidence="2 3" key="1">
    <citation type="submission" date="2015-04" db="EMBL/GenBank/DDBJ databases">
        <authorList>
            <person name="Syromyatnikov M.Y."/>
            <person name="Popov V.N."/>
        </authorList>
    </citation>
    <scope>NUCLEOTIDE SEQUENCE [LARGE SCALE GENOMIC DNA]</scope>
</reference>